<gene>
    <name evidence="4" type="primary">bioY</name>
    <name evidence="4" type="ORF">GCM10008025_20270</name>
</gene>
<name>A0A916W8R3_9BACI</name>
<reference evidence="4" key="2">
    <citation type="submission" date="2020-09" db="EMBL/GenBank/DDBJ databases">
        <authorList>
            <person name="Sun Q."/>
            <person name="Zhou Y."/>
        </authorList>
    </citation>
    <scope>NUCLEOTIDE SEQUENCE</scope>
    <source>
        <strain evidence="4">CGMCC 1.12408</strain>
    </source>
</reference>
<keyword evidence="5" id="KW-1185">Reference proteome</keyword>
<dbReference type="InterPro" id="IPR003784">
    <property type="entry name" value="BioY"/>
</dbReference>
<dbReference type="Pfam" id="PF02632">
    <property type="entry name" value="BioY"/>
    <property type="match status" value="1"/>
</dbReference>
<comment type="subcellular location">
    <subcellularLocation>
        <location evidence="2">Cell membrane</location>
        <topology evidence="2">Multi-pass membrane protein</topology>
    </subcellularLocation>
</comment>
<sequence length="198" mass="21458">MKNIKPIEITIGALFVCLMAIGANITVWFPFLAIPIGGATVPISLQTFFSILAGLILGKRLGSFAMITYVFVGVIGVPVFAGMKAGPMQLITPTSGFIFSFIVVAFVVGWIAEQKNSSSLSLNIFASIIGLIINYVMGVSFMYLSMNTWLNLEIGYITAWAGMVPFFIKDLALSGLAAIFSIRIVKQIPMKWKMAKVS</sequence>
<dbReference type="GO" id="GO:0005886">
    <property type="term" value="C:plasma membrane"/>
    <property type="evidence" value="ECO:0007669"/>
    <property type="project" value="UniProtKB-SubCell"/>
</dbReference>
<keyword evidence="3" id="KW-1133">Transmembrane helix</keyword>
<dbReference type="Proteomes" id="UP000613512">
    <property type="component" value="Unassembled WGS sequence"/>
</dbReference>
<organism evidence="4 5">
    <name type="scientific">Ornithinibacillus halotolerans</name>
    <dbReference type="NCBI Taxonomy" id="1274357"/>
    <lineage>
        <taxon>Bacteria</taxon>
        <taxon>Bacillati</taxon>
        <taxon>Bacillota</taxon>
        <taxon>Bacilli</taxon>
        <taxon>Bacillales</taxon>
        <taxon>Bacillaceae</taxon>
        <taxon>Ornithinibacillus</taxon>
    </lineage>
</organism>
<dbReference type="PANTHER" id="PTHR34295:SF1">
    <property type="entry name" value="BIOTIN TRANSPORTER BIOY"/>
    <property type="match status" value="1"/>
</dbReference>
<evidence type="ECO:0000313" key="4">
    <source>
        <dbReference type="EMBL" id="GGA76603.1"/>
    </source>
</evidence>
<dbReference type="GO" id="GO:0015225">
    <property type="term" value="F:biotin transmembrane transporter activity"/>
    <property type="evidence" value="ECO:0007669"/>
    <property type="project" value="UniProtKB-UniRule"/>
</dbReference>
<accession>A0A916W8R3</accession>
<evidence type="ECO:0000256" key="3">
    <source>
        <dbReference type="SAM" id="Phobius"/>
    </source>
</evidence>
<feature type="transmembrane region" description="Helical" evidence="3">
    <location>
        <begin position="166"/>
        <end position="185"/>
    </location>
</feature>
<feature type="transmembrane region" description="Helical" evidence="3">
    <location>
        <begin position="39"/>
        <end position="57"/>
    </location>
</feature>
<evidence type="ECO:0000256" key="2">
    <source>
        <dbReference type="PIRNR" id="PIRNR016661"/>
    </source>
</evidence>
<dbReference type="PIRSF" id="PIRSF016661">
    <property type="entry name" value="BioY"/>
    <property type="match status" value="1"/>
</dbReference>
<comment type="similarity">
    <text evidence="1 2">Belongs to the BioY family.</text>
</comment>
<evidence type="ECO:0000313" key="5">
    <source>
        <dbReference type="Proteomes" id="UP000613512"/>
    </source>
</evidence>
<dbReference type="AlphaFoldDB" id="A0A916W8R3"/>
<reference evidence="4" key="1">
    <citation type="journal article" date="2014" name="Int. J. Syst. Evol. Microbiol.">
        <title>Complete genome sequence of Corynebacterium casei LMG S-19264T (=DSM 44701T), isolated from a smear-ripened cheese.</title>
        <authorList>
            <consortium name="US DOE Joint Genome Institute (JGI-PGF)"/>
            <person name="Walter F."/>
            <person name="Albersmeier A."/>
            <person name="Kalinowski J."/>
            <person name="Ruckert C."/>
        </authorList>
    </citation>
    <scope>NUCLEOTIDE SEQUENCE</scope>
    <source>
        <strain evidence="4">CGMCC 1.12408</strain>
    </source>
</reference>
<dbReference type="PANTHER" id="PTHR34295">
    <property type="entry name" value="BIOTIN TRANSPORTER BIOY"/>
    <property type="match status" value="1"/>
</dbReference>
<dbReference type="RefSeq" id="WP_188384552.1">
    <property type="nucleotide sequence ID" value="NZ_BMEY01000009.1"/>
</dbReference>
<evidence type="ECO:0000256" key="1">
    <source>
        <dbReference type="ARBA" id="ARBA00010692"/>
    </source>
</evidence>
<proteinExistence type="inferred from homology"/>
<feature type="transmembrane region" description="Helical" evidence="3">
    <location>
        <begin position="124"/>
        <end position="146"/>
    </location>
</feature>
<feature type="transmembrane region" description="Helical" evidence="3">
    <location>
        <begin position="95"/>
        <end position="112"/>
    </location>
</feature>
<feature type="transmembrane region" description="Helical" evidence="3">
    <location>
        <begin position="12"/>
        <end position="33"/>
    </location>
</feature>
<feature type="transmembrane region" description="Helical" evidence="3">
    <location>
        <begin position="64"/>
        <end position="83"/>
    </location>
</feature>
<keyword evidence="2" id="KW-0813">Transport</keyword>
<protein>
    <recommendedName>
        <fullName evidence="2">Biotin transporter</fullName>
    </recommendedName>
</protein>
<comment type="caution">
    <text evidence="4">The sequence shown here is derived from an EMBL/GenBank/DDBJ whole genome shotgun (WGS) entry which is preliminary data.</text>
</comment>
<keyword evidence="3" id="KW-0812">Transmembrane</keyword>
<keyword evidence="2" id="KW-1003">Cell membrane</keyword>
<dbReference type="EMBL" id="BMEY01000009">
    <property type="protein sequence ID" value="GGA76603.1"/>
    <property type="molecule type" value="Genomic_DNA"/>
</dbReference>
<keyword evidence="2 3" id="KW-0472">Membrane</keyword>
<dbReference type="Gene3D" id="1.10.1760.20">
    <property type="match status" value="1"/>
</dbReference>